<dbReference type="Pfam" id="PF10601">
    <property type="entry name" value="zf-LITAF-like"/>
    <property type="match status" value="1"/>
</dbReference>
<dbReference type="SMART" id="SM00714">
    <property type="entry name" value="LITAF"/>
    <property type="match status" value="1"/>
</dbReference>
<accession>A0A7S4J793</accession>
<proteinExistence type="inferred from homology"/>
<comment type="similarity">
    <text evidence="2">Belongs to the CDIP1/LITAF family.</text>
</comment>
<dbReference type="PANTHER" id="PTHR23292:SF6">
    <property type="entry name" value="FI16602P1-RELATED"/>
    <property type="match status" value="1"/>
</dbReference>
<feature type="region of interest" description="Disordered" evidence="6">
    <location>
        <begin position="1"/>
        <end position="44"/>
    </location>
</feature>
<feature type="region of interest" description="Disordered" evidence="6">
    <location>
        <begin position="65"/>
        <end position="96"/>
    </location>
</feature>
<dbReference type="PROSITE" id="PS51837">
    <property type="entry name" value="LITAF"/>
    <property type="match status" value="1"/>
</dbReference>
<keyword evidence="3" id="KW-0479">Metal-binding</keyword>
<dbReference type="AlphaFoldDB" id="A0A7S4J793"/>
<feature type="domain" description="LITAF" evidence="8">
    <location>
        <begin position="138"/>
        <end position="220"/>
    </location>
</feature>
<dbReference type="InterPro" id="IPR006629">
    <property type="entry name" value="LITAF"/>
</dbReference>
<evidence type="ECO:0000256" key="1">
    <source>
        <dbReference type="ARBA" id="ARBA00004170"/>
    </source>
</evidence>
<evidence type="ECO:0000259" key="8">
    <source>
        <dbReference type="PROSITE" id="PS51837"/>
    </source>
</evidence>
<dbReference type="PANTHER" id="PTHR23292">
    <property type="entry name" value="LIPOPOLYSACCHARIDE-INDUCED TUMOR NECROSIS FACTOR-ALPHA FACTOR"/>
    <property type="match status" value="1"/>
</dbReference>
<keyword evidence="7" id="KW-1133">Transmembrane helix</keyword>
<dbReference type="InterPro" id="IPR037519">
    <property type="entry name" value="LITAF_fam"/>
</dbReference>
<keyword evidence="4" id="KW-0862">Zinc</keyword>
<evidence type="ECO:0000256" key="3">
    <source>
        <dbReference type="ARBA" id="ARBA00022723"/>
    </source>
</evidence>
<evidence type="ECO:0000313" key="9">
    <source>
        <dbReference type="EMBL" id="CAE2254206.1"/>
    </source>
</evidence>
<comment type="subcellular location">
    <subcellularLocation>
        <location evidence="1">Membrane</location>
        <topology evidence="1">Peripheral membrane protein</topology>
    </subcellularLocation>
</comment>
<evidence type="ECO:0000256" key="5">
    <source>
        <dbReference type="ARBA" id="ARBA00023136"/>
    </source>
</evidence>
<keyword evidence="5 7" id="KW-0472">Membrane</keyword>
<protein>
    <recommendedName>
        <fullName evidence="8">LITAF domain-containing protein</fullName>
    </recommendedName>
</protein>
<evidence type="ECO:0000256" key="7">
    <source>
        <dbReference type="SAM" id="Phobius"/>
    </source>
</evidence>
<evidence type="ECO:0000256" key="6">
    <source>
        <dbReference type="SAM" id="MobiDB-lite"/>
    </source>
</evidence>
<evidence type="ECO:0000256" key="4">
    <source>
        <dbReference type="ARBA" id="ARBA00022833"/>
    </source>
</evidence>
<reference evidence="9" key="1">
    <citation type="submission" date="2021-01" db="EMBL/GenBank/DDBJ databases">
        <authorList>
            <person name="Corre E."/>
            <person name="Pelletier E."/>
            <person name="Niang G."/>
            <person name="Scheremetjew M."/>
            <person name="Finn R."/>
            <person name="Kale V."/>
            <person name="Holt S."/>
            <person name="Cochrane G."/>
            <person name="Meng A."/>
            <person name="Brown T."/>
            <person name="Cohen L."/>
        </authorList>
    </citation>
    <scope>NUCLEOTIDE SEQUENCE</scope>
    <source>
        <strain evidence="9">Isolate 1302-5</strain>
    </source>
</reference>
<dbReference type="GO" id="GO:0008270">
    <property type="term" value="F:zinc ion binding"/>
    <property type="evidence" value="ECO:0007669"/>
    <property type="project" value="TreeGrafter"/>
</dbReference>
<dbReference type="GO" id="GO:0016020">
    <property type="term" value="C:membrane"/>
    <property type="evidence" value="ECO:0007669"/>
    <property type="project" value="UniProtKB-SubCell"/>
</dbReference>
<sequence length="230" mass="24096">MGFFGSKSAKEAPSNVGAELVTGPGAQHVSAPAPNFGAGGGDVEDPPIVVDAWVDEPIATPIAQGNAYATSSPPRMADPPPKKKFLPSLGRSSAPPATVVQQQQQIGAVAVPGPPPDAKKSKIAVAVPEADAKRASLLHSDGVGGASFDRKPAMLDCCPNCQQQSRTTVRTYPNVLTWLAVVAMIILFWPLCWIPLVVSKCKATDHICVKCNVKVGGVKPLEDICEKRRS</sequence>
<evidence type="ECO:0000256" key="2">
    <source>
        <dbReference type="ARBA" id="ARBA00005975"/>
    </source>
</evidence>
<dbReference type="EMBL" id="HBKQ01033580">
    <property type="protein sequence ID" value="CAE2254206.1"/>
    <property type="molecule type" value="Transcribed_RNA"/>
</dbReference>
<keyword evidence="7" id="KW-0812">Transmembrane</keyword>
<name>A0A7S4J793_9STRA</name>
<gene>
    <name evidence="9" type="ORF">OAUR00152_LOCUS22985</name>
</gene>
<organism evidence="9">
    <name type="scientific">Odontella aurita</name>
    <dbReference type="NCBI Taxonomy" id="265563"/>
    <lineage>
        <taxon>Eukaryota</taxon>
        <taxon>Sar</taxon>
        <taxon>Stramenopiles</taxon>
        <taxon>Ochrophyta</taxon>
        <taxon>Bacillariophyta</taxon>
        <taxon>Mediophyceae</taxon>
        <taxon>Biddulphiophycidae</taxon>
        <taxon>Eupodiscales</taxon>
        <taxon>Odontellaceae</taxon>
        <taxon>Odontella</taxon>
    </lineage>
</organism>
<feature type="transmembrane region" description="Helical" evidence="7">
    <location>
        <begin position="175"/>
        <end position="198"/>
    </location>
</feature>